<evidence type="ECO:0000313" key="1">
    <source>
        <dbReference type="EMBL" id="MFC6662520.1"/>
    </source>
</evidence>
<sequence>MTDSLLVQIVKSFQRVPEAQRAGLLMALQDAASVHQSLQYLRTAPAPLCGDTLKAHLIQCYAVRWGLEDAETATVLQGFEEPDVPAANDQAEAFRAAEDWVSALAAELSTYLAQGWTAAALAQALTERGQRVGRGVIKQLAQGRHLHKATKELRAALLTLPGRPPVVTAQIRQALDQYGAALEQLAWTGPEQLTGFLASLPQEAAEPVWNLVETIYGQPRADLNPQLALPGPDYASAAQVEALGDLTTYLRVLAQGQALQEELHRIQELGWSMEQLTPFLRQAGYSGPALHDPLAMPLNQLCVVTTHLQALTVGPHERTEAPQGAAPLKMAEARERFLSEWFLTQTVIRSQDIAPVFGLSLAEAMAFLRSVSWLQPVRQGLFRRRS</sequence>
<accession>A0ABW1ZNK8</accession>
<dbReference type="RefSeq" id="WP_224610796.1">
    <property type="nucleotide sequence ID" value="NZ_JAIQXV010000016.1"/>
</dbReference>
<dbReference type="Proteomes" id="UP001596317">
    <property type="component" value="Unassembled WGS sequence"/>
</dbReference>
<protein>
    <submittedName>
        <fullName evidence="1">Uncharacterized protein</fullName>
    </submittedName>
</protein>
<name>A0ABW1ZNK8_9DEIO</name>
<organism evidence="1 2">
    <name type="scientific">Deinococcus multiflagellatus</name>
    <dbReference type="NCBI Taxonomy" id="1656887"/>
    <lineage>
        <taxon>Bacteria</taxon>
        <taxon>Thermotogati</taxon>
        <taxon>Deinococcota</taxon>
        <taxon>Deinococci</taxon>
        <taxon>Deinococcales</taxon>
        <taxon>Deinococcaceae</taxon>
        <taxon>Deinococcus</taxon>
    </lineage>
</organism>
<gene>
    <name evidence="1" type="ORF">ACFP90_20920</name>
</gene>
<evidence type="ECO:0000313" key="2">
    <source>
        <dbReference type="Proteomes" id="UP001596317"/>
    </source>
</evidence>
<dbReference type="EMBL" id="JBHSWB010000002">
    <property type="protein sequence ID" value="MFC6662520.1"/>
    <property type="molecule type" value="Genomic_DNA"/>
</dbReference>
<keyword evidence="2" id="KW-1185">Reference proteome</keyword>
<proteinExistence type="predicted"/>
<reference evidence="2" key="1">
    <citation type="journal article" date="2019" name="Int. J. Syst. Evol. Microbiol.">
        <title>The Global Catalogue of Microorganisms (GCM) 10K type strain sequencing project: providing services to taxonomists for standard genome sequencing and annotation.</title>
        <authorList>
            <consortium name="The Broad Institute Genomics Platform"/>
            <consortium name="The Broad Institute Genome Sequencing Center for Infectious Disease"/>
            <person name="Wu L."/>
            <person name="Ma J."/>
        </authorList>
    </citation>
    <scope>NUCLEOTIDE SEQUENCE [LARGE SCALE GENOMIC DNA]</scope>
    <source>
        <strain evidence="2">CCUG 63830</strain>
    </source>
</reference>
<comment type="caution">
    <text evidence="1">The sequence shown here is derived from an EMBL/GenBank/DDBJ whole genome shotgun (WGS) entry which is preliminary data.</text>
</comment>